<evidence type="ECO:0000313" key="1">
    <source>
        <dbReference type="EMBL" id="ORY53281.1"/>
    </source>
</evidence>
<dbReference type="Proteomes" id="UP000193642">
    <property type="component" value="Unassembled WGS sequence"/>
</dbReference>
<protein>
    <submittedName>
        <fullName evidence="1">Uncharacterized protein</fullName>
    </submittedName>
</protein>
<accession>A0A1Y2D1W5</accession>
<reference evidence="1 2" key="1">
    <citation type="submission" date="2016-07" db="EMBL/GenBank/DDBJ databases">
        <title>Pervasive Adenine N6-methylation of Active Genes in Fungi.</title>
        <authorList>
            <consortium name="DOE Joint Genome Institute"/>
            <person name="Mondo S.J."/>
            <person name="Dannebaum R.O."/>
            <person name="Kuo R.C."/>
            <person name="Labutti K."/>
            <person name="Haridas S."/>
            <person name="Kuo A."/>
            <person name="Salamov A."/>
            <person name="Ahrendt S.R."/>
            <person name="Lipzen A."/>
            <person name="Sullivan W."/>
            <person name="Andreopoulos W.B."/>
            <person name="Clum A."/>
            <person name="Lindquist E."/>
            <person name="Daum C."/>
            <person name="Ramamoorthy G.K."/>
            <person name="Gryganskyi A."/>
            <person name="Culley D."/>
            <person name="Magnuson J.K."/>
            <person name="James T.Y."/>
            <person name="O'Malley M.A."/>
            <person name="Stajich J.E."/>
            <person name="Spatafora J.W."/>
            <person name="Visel A."/>
            <person name="Grigoriev I.V."/>
        </authorList>
    </citation>
    <scope>NUCLEOTIDE SEQUENCE [LARGE SCALE GENOMIC DNA]</scope>
    <source>
        <strain evidence="1 2">JEL800</strain>
    </source>
</reference>
<name>A0A1Y2D1W5_9FUNG</name>
<sequence>MTSQRNPLEMEAPFAISQSQVVPVFKATDTSRPNPIDTNAQKACKTETAFVAHKPSPLTPPSSIAGGCTPPRPLRPFLFHPIFLTRQDQTNKIIFTETTTQYATSPQDCFQKSHTSLSTSLSATKAPLDRLTLAVAGLLFKPTSPPPYGGTKKAPGFLKFKGSSASDLLRFMVLRLLGITGSLGIRKR</sequence>
<evidence type="ECO:0000313" key="2">
    <source>
        <dbReference type="Proteomes" id="UP000193642"/>
    </source>
</evidence>
<comment type="caution">
    <text evidence="1">The sequence shown here is derived from an EMBL/GenBank/DDBJ whole genome shotgun (WGS) entry which is preliminary data.</text>
</comment>
<dbReference type="AlphaFoldDB" id="A0A1Y2D1W5"/>
<organism evidence="1 2">
    <name type="scientific">Rhizoclosmatium globosum</name>
    <dbReference type="NCBI Taxonomy" id="329046"/>
    <lineage>
        <taxon>Eukaryota</taxon>
        <taxon>Fungi</taxon>
        <taxon>Fungi incertae sedis</taxon>
        <taxon>Chytridiomycota</taxon>
        <taxon>Chytridiomycota incertae sedis</taxon>
        <taxon>Chytridiomycetes</taxon>
        <taxon>Chytridiales</taxon>
        <taxon>Chytriomycetaceae</taxon>
        <taxon>Rhizoclosmatium</taxon>
    </lineage>
</organism>
<gene>
    <name evidence="1" type="ORF">BCR33DRAFT_733019</name>
</gene>
<dbReference type="OrthoDB" id="2109520at2759"/>
<dbReference type="EMBL" id="MCGO01000002">
    <property type="protein sequence ID" value="ORY53281.1"/>
    <property type="molecule type" value="Genomic_DNA"/>
</dbReference>
<proteinExistence type="predicted"/>
<keyword evidence="2" id="KW-1185">Reference proteome</keyword>